<keyword evidence="2" id="KW-1185">Reference proteome</keyword>
<protein>
    <submittedName>
        <fullName evidence="1">Uncharacterized protein</fullName>
    </submittedName>
</protein>
<comment type="caution">
    <text evidence="1">The sequence shown here is derived from an EMBL/GenBank/DDBJ whole genome shotgun (WGS) entry which is preliminary data.</text>
</comment>
<name>A0A5C5RSH5_9ACTN</name>
<sequence length="184" mass="19291">MSETEIAPLGEHGKLLLQAAVAKEIKAVVDASKAACLAGMQPGDRRTVTHGDVKLGSVTLTEPTKQANVTVRDQFELWVANNHPTEVETYWRPRLGVTAEALAALLVEVAPEVATEFVEHVAGVNSAFESRVLDEVSKGGAPVPGVEVSSRAPWLTVRPSADALVQARALIAGQPMPELGGGAA</sequence>
<gene>
    <name evidence="1" type="ORF">FK268_09335</name>
</gene>
<dbReference type="Proteomes" id="UP000319792">
    <property type="component" value="Unassembled WGS sequence"/>
</dbReference>
<evidence type="ECO:0000313" key="2">
    <source>
        <dbReference type="Proteomes" id="UP000319792"/>
    </source>
</evidence>
<dbReference type="OrthoDB" id="4194229at2"/>
<evidence type="ECO:0000313" key="1">
    <source>
        <dbReference type="EMBL" id="TWS25383.1"/>
    </source>
</evidence>
<dbReference type="RefSeq" id="WP_146433327.1">
    <property type="nucleotide sequence ID" value="NZ_VIGV01000002.1"/>
</dbReference>
<organism evidence="1 2">
    <name type="scientific">Tsukamurella sputi</name>
    <dbReference type="NCBI Taxonomy" id="2591848"/>
    <lineage>
        <taxon>Bacteria</taxon>
        <taxon>Bacillati</taxon>
        <taxon>Actinomycetota</taxon>
        <taxon>Actinomycetes</taxon>
        <taxon>Mycobacteriales</taxon>
        <taxon>Tsukamurellaceae</taxon>
        <taxon>Tsukamurella</taxon>
    </lineage>
</organism>
<accession>A0A5C5RSH5</accession>
<dbReference type="AlphaFoldDB" id="A0A5C5RSH5"/>
<reference evidence="1 2" key="1">
    <citation type="submission" date="2019-08" db="EMBL/GenBank/DDBJ databases">
        <title>Tsukamurella conjunctivitidis sp. nov., Tsukamurella assacharolytica sp. nov. and Tsukamurella sputae sp. nov. isolated from patients with conjunctivitis, bacteraemia (lymphoma) and respiratory infection (sputum) in Hong Kong.</title>
        <authorList>
            <person name="Fok K.M.N."/>
            <person name="Fong J.Y.H."/>
        </authorList>
    </citation>
    <scope>NUCLEOTIDE SEQUENCE [LARGE SCALE GENOMIC DNA]</scope>
    <source>
        <strain evidence="1 2">HKU70</strain>
    </source>
</reference>
<dbReference type="EMBL" id="VIGV01000002">
    <property type="protein sequence ID" value="TWS25383.1"/>
    <property type="molecule type" value="Genomic_DNA"/>
</dbReference>
<proteinExistence type="predicted"/>